<accession>A0A8H3F6X8</accession>
<dbReference type="EMBL" id="CAJPDT010000015">
    <property type="protein sequence ID" value="CAF9915411.1"/>
    <property type="molecule type" value="Genomic_DNA"/>
</dbReference>
<keyword evidence="2" id="KW-1185">Reference proteome</keyword>
<proteinExistence type="predicted"/>
<dbReference type="InterPro" id="IPR015424">
    <property type="entry name" value="PyrdxlP-dep_Trfase"/>
</dbReference>
<evidence type="ECO:0000313" key="2">
    <source>
        <dbReference type="Proteomes" id="UP000664534"/>
    </source>
</evidence>
<dbReference type="SUPFAM" id="SSF53383">
    <property type="entry name" value="PLP-dependent transferases"/>
    <property type="match status" value="1"/>
</dbReference>
<sequence>MVFIDAGDEVFLMDPVFDLYVYLVELAGGIIRYVPIPPPAGADSAVKSGDEWTVDIQGLGDAISSED</sequence>
<dbReference type="AlphaFoldDB" id="A0A8H3F6X8"/>
<dbReference type="Gene3D" id="3.40.640.10">
    <property type="entry name" value="Type I PLP-dependent aspartate aminotransferase-like (Major domain)"/>
    <property type="match status" value="1"/>
</dbReference>
<reference evidence="1" key="1">
    <citation type="submission" date="2021-03" db="EMBL/GenBank/DDBJ databases">
        <authorList>
            <person name="Tagirdzhanova G."/>
        </authorList>
    </citation>
    <scope>NUCLEOTIDE SEQUENCE</scope>
</reference>
<evidence type="ECO:0000313" key="1">
    <source>
        <dbReference type="EMBL" id="CAF9915411.1"/>
    </source>
</evidence>
<gene>
    <name evidence="1" type="ORF">IMSHALPRED_002597</name>
</gene>
<dbReference type="OrthoDB" id="2414662at2759"/>
<comment type="caution">
    <text evidence="1">The sequence shown here is derived from an EMBL/GenBank/DDBJ whole genome shotgun (WGS) entry which is preliminary data.</text>
</comment>
<protein>
    <submittedName>
        <fullName evidence="1">Uncharacterized protein</fullName>
    </submittedName>
</protein>
<name>A0A8H3F6X8_9LECA</name>
<dbReference type="InterPro" id="IPR015421">
    <property type="entry name" value="PyrdxlP-dep_Trfase_major"/>
</dbReference>
<dbReference type="Proteomes" id="UP000664534">
    <property type="component" value="Unassembled WGS sequence"/>
</dbReference>
<organism evidence="1 2">
    <name type="scientific">Imshaugia aleurites</name>
    <dbReference type="NCBI Taxonomy" id="172621"/>
    <lineage>
        <taxon>Eukaryota</taxon>
        <taxon>Fungi</taxon>
        <taxon>Dikarya</taxon>
        <taxon>Ascomycota</taxon>
        <taxon>Pezizomycotina</taxon>
        <taxon>Lecanoromycetes</taxon>
        <taxon>OSLEUM clade</taxon>
        <taxon>Lecanoromycetidae</taxon>
        <taxon>Lecanorales</taxon>
        <taxon>Lecanorineae</taxon>
        <taxon>Parmeliaceae</taxon>
        <taxon>Imshaugia</taxon>
    </lineage>
</organism>